<evidence type="ECO:0000259" key="7">
    <source>
        <dbReference type="PROSITE" id="PS50975"/>
    </source>
</evidence>
<dbReference type="InterPro" id="IPR011764">
    <property type="entry name" value="Biotin_carboxylation_dom"/>
</dbReference>
<dbReference type="Proteomes" id="UP000334990">
    <property type="component" value="Unassembled WGS sequence"/>
</dbReference>
<evidence type="ECO:0000256" key="2">
    <source>
        <dbReference type="ARBA" id="ARBA00022598"/>
    </source>
</evidence>
<keyword evidence="3 6" id="KW-0547">Nucleotide-binding</keyword>
<dbReference type="SUPFAM" id="SSF51246">
    <property type="entry name" value="Rudiment single hybrid motif"/>
    <property type="match status" value="1"/>
</dbReference>
<dbReference type="Pfam" id="PF02785">
    <property type="entry name" value="Biotin_carb_C"/>
    <property type="match status" value="1"/>
</dbReference>
<evidence type="ECO:0000256" key="6">
    <source>
        <dbReference type="PROSITE-ProRule" id="PRU00409"/>
    </source>
</evidence>
<proteinExistence type="predicted"/>
<dbReference type="InterPro" id="IPR050856">
    <property type="entry name" value="Biotin_carboxylase_complex"/>
</dbReference>
<dbReference type="FunFam" id="3.40.50.20:FF:000010">
    <property type="entry name" value="Propionyl-CoA carboxylase subunit alpha"/>
    <property type="match status" value="1"/>
</dbReference>
<feature type="domain" description="Biotin carboxylation" evidence="8">
    <location>
        <begin position="1"/>
        <end position="443"/>
    </location>
</feature>
<dbReference type="EMBL" id="BLAD01000080">
    <property type="protein sequence ID" value="GES04308.1"/>
    <property type="molecule type" value="Genomic_DNA"/>
</dbReference>
<dbReference type="SUPFAM" id="SSF52440">
    <property type="entry name" value="PreATP-grasp domain"/>
    <property type="match status" value="1"/>
</dbReference>
<accession>A0A5M3WCZ3</accession>
<comment type="caution">
    <text evidence="9">The sequence shown here is derived from an EMBL/GenBank/DDBJ whole genome shotgun (WGS) entry which is preliminary data.</text>
</comment>
<evidence type="ECO:0000259" key="8">
    <source>
        <dbReference type="PROSITE" id="PS50979"/>
    </source>
</evidence>
<dbReference type="PROSITE" id="PS50975">
    <property type="entry name" value="ATP_GRASP"/>
    <property type="match status" value="1"/>
</dbReference>
<dbReference type="AlphaFoldDB" id="A0A5M3WCZ3"/>
<evidence type="ECO:0000256" key="4">
    <source>
        <dbReference type="ARBA" id="ARBA00022840"/>
    </source>
</evidence>
<feature type="domain" description="ATP-grasp" evidence="7">
    <location>
        <begin position="120"/>
        <end position="318"/>
    </location>
</feature>
<dbReference type="Gene3D" id="3.30.470.20">
    <property type="entry name" value="ATP-grasp fold, B domain"/>
    <property type="match status" value="1"/>
</dbReference>
<dbReference type="InterPro" id="IPR011761">
    <property type="entry name" value="ATP-grasp"/>
</dbReference>
<evidence type="ECO:0000256" key="5">
    <source>
        <dbReference type="ARBA" id="ARBA00023267"/>
    </source>
</evidence>
<dbReference type="InterPro" id="IPR005482">
    <property type="entry name" value="Biotin_COase_C"/>
</dbReference>
<dbReference type="GO" id="GO:0046872">
    <property type="term" value="F:metal ion binding"/>
    <property type="evidence" value="ECO:0007669"/>
    <property type="project" value="InterPro"/>
</dbReference>
<gene>
    <name evidence="9" type="ORF">Acor_63760</name>
</gene>
<dbReference type="EC" id="6.3.4.14" evidence="1"/>
<protein>
    <recommendedName>
        <fullName evidence="1">biotin carboxylase</fullName>
        <ecNumber evidence="1">6.3.4.14</ecNumber>
    </recommendedName>
</protein>
<dbReference type="SUPFAM" id="SSF56059">
    <property type="entry name" value="Glutathione synthetase ATP-binding domain-like"/>
    <property type="match status" value="1"/>
</dbReference>
<dbReference type="PANTHER" id="PTHR18866:SF33">
    <property type="entry name" value="METHYLCROTONOYL-COA CARBOXYLASE SUBUNIT ALPHA, MITOCHONDRIAL-RELATED"/>
    <property type="match status" value="1"/>
</dbReference>
<sequence length="443" mass="47251">MFDSVLIANRGEIARRISRTVRGLGLRAVAVYSEADAELPFVLEADQAILIGPANPAQSYLDQDKVLQAARDSGVQAIHPGYGFFSENADFAQAVLDAGLTWIGPSPDAIRRMGDKINARNLMEAAGVPVAAGTREPVTEPGAAAAAAERIGYPVMVKTAGGGGGIGMGVAYDEASLAKAFEQASRAAARFGGSPAILLERYIERARHVEVQILGLADGTVIALGERDCSVQRRHQKVVEESPSPGITPELRARMLAAAVRTGEAVGYRGAGTVECLVDADAQDFVFLEMNTRLQVEHPVTELVTGVDLVEAQLRIAAGEDLRIDATPSGHAIEFRVYAEDPKRFFPGPGQITVWKEPTGEGVRVDSGYVEGNTVTPFYDPLMAKLCVYGQTRAAALDRARVAVASFALEGPKNNLPFCAELLDHPEFVSGDYDTGLVSRMRS</sequence>
<keyword evidence="5" id="KW-0092">Biotin</keyword>
<dbReference type="InterPro" id="IPR005479">
    <property type="entry name" value="CPAse_ATP-bd"/>
</dbReference>
<dbReference type="GO" id="GO:0005524">
    <property type="term" value="F:ATP binding"/>
    <property type="evidence" value="ECO:0007669"/>
    <property type="project" value="UniProtKB-UniRule"/>
</dbReference>
<dbReference type="SMART" id="SM00878">
    <property type="entry name" value="Biotin_carb_C"/>
    <property type="match status" value="1"/>
</dbReference>
<dbReference type="InterPro" id="IPR011054">
    <property type="entry name" value="Rudment_hybrid_motif"/>
</dbReference>
<evidence type="ECO:0000313" key="9">
    <source>
        <dbReference type="EMBL" id="GES04308.1"/>
    </source>
</evidence>
<evidence type="ECO:0000256" key="1">
    <source>
        <dbReference type="ARBA" id="ARBA00013263"/>
    </source>
</evidence>
<dbReference type="RefSeq" id="WP_155340416.1">
    <property type="nucleotide sequence ID" value="NZ_BAAABN010000043.1"/>
</dbReference>
<dbReference type="Pfam" id="PF00289">
    <property type="entry name" value="Biotin_carb_N"/>
    <property type="match status" value="1"/>
</dbReference>
<keyword evidence="10" id="KW-1185">Reference proteome</keyword>
<dbReference type="GO" id="GO:0004075">
    <property type="term" value="F:biotin carboxylase activity"/>
    <property type="evidence" value="ECO:0007669"/>
    <property type="project" value="UniProtKB-EC"/>
</dbReference>
<dbReference type="Pfam" id="PF02786">
    <property type="entry name" value="CPSase_L_D2"/>
    <property type="match status" value="1"/>
</dbReference>
<name>A0A5M3WCZ3_9ACTN</name>
<dbReference type="OrthoDB" id="5166719at2"/>
<dbReference type="PROSITE" id="PS50979">
    <property type="entry name" value="BC"/>
    <property type="match status" value="1"/>
</dbReference>
<dbReference type="PANTHER" id="PTHR18866">
    <property type="entry name" value="CARBOXYLASE:PYRUVATE/ACETYL-COA/PROPIONYL-COA CARBOXYLASE"/>
    <property type="match status" value="1"/>
</dbReference>
<keyword evidence="2" id="KW-0436">Ligase</keyword>
<dbReference type="InterPro" id="IPR005481">
    <property type="entry name" value="BC-like_N"/>
</dbReference>
<evidence type="ECO:0000313" key="10">
    <source>
        <dbReference type="Proteomes" id="UP000334990"/>
    </source>
</evidence>
<keyword evidence="4 6" id="KW-0067">ATP-binding</keyword>
<evidence type="ECO:0000256" key="3">
    <source>
        <dbReference type="ARBA" id="ARBA00022741"/>
    </source>
</evidence>
<dbReference type="InterPro" id="IPR016185">
    <property type="entry name" value="PreATP-grasp_dom_sf"/>
</dbReference>
<reference evidence="9 10" key="1">
    <citation type="submission" date="2019-10" db="EMBL/GenBank/DDBJ databases">
        <title>Whole genome shotgun sequence of Acrocarpospora corrugata NBRC 13972.</title>
        <authorList>
            <person name="Ichikawa N."/>
            <person name="Kimura A."/>
            <person name="Kitahashi Y."/>
            <person name="Komaki H."/>
            <person name="Oguchi A."/>
        </authorList>
    </citation>
    <scope>NUCLEOTIDE SEQUENCE [LARGE SCALE GENOMIC DNA]</scope>
    <source>
        <strain evidence="9 10">NBRC 13972</strain>
    </source>
</reference>
<dbReference type="PROSITE" id="PS00867">
    <property type="entry name" value="CPSASE_2"/>
    <property type="match status" value="1"/>
</dbReference>
<organism evidence="9 10">
    <name type="scientific">Acrocarpospora corrugata</name>
    <dbReference type="NCBI Taxonomy" id="35763"/>
    <lineage>
        <taxon>Bacteria</taxon>
        <taxon>Bacillati</taxon>
        <taxon>Actinomycetota</taxon>
        <taxon>Actinomycetes</taxon>
        <taxon>Streptosporangiales</taxon>
        <taxon>Streptosporangiaceae</taxon>
        <taxon>Acrocarpospora</taxon>
    </lineage>
</organism>